<dbReference type="Pfam" id="PF00651">
    <property type="entry name" value="BTB"/>
    <property type="match status" value="1"/>
</dbReference>
<evidence type="ECO:0000313" key="4">
    <source>
        <dbReference type="EMBL" id="CAG4931336.1"/>
    </source>
</evidence>
<dbReference type="InterPro" id="IPR006652">
    <property type="entry name" value="Kelch_1"/>
</dbReference>
<protein>
    <submittedName>
        <fullName evidence="4">(apollo) hypothetical protein</fullName>
    </submittedName>
</protein>
<evidence type="ECO:0000256" key="1">
    <source>
        <dbReference type="ARBA" id="ARBA00022441"/>
    </source>
</evidence>
<dbReference type="Proteomes" id="UP000691718">
    <property type="component" value="Unassembled WGS sequence"/>
</dbReference>
<comment type="caution">
    <text evidence="4">The sequence shown here is derived from an EMBL/GenBank/DDBJ whole genome shotgun (WGS) entry which is preliminary data.</text>
</comment>
<sequence length="621" mass="72013">MFSGNYIENEQRQIVINVLQPSIVSIILQYMKMGFIDLSEYSLQTIGELAMAANFLQITELIKQIEYTLDLQTSISNWMATMDIAESSSYSSLEQLTAAFGLFSFKSMKVKYVPSIKKLFWYLSHPYLDADSELDVFKFGLEWTLHNETGADALMIVLGCLDVTRLLLHDLMEIKLLMKDYINSLAAKVVDCLYDLLKNGHTLSIKILLEEKKQLCEKFTERVYDEAFSLIRESKLRMLQFTYSIPMTIKEPMIDESPHYMFTYTSNGGFQKWLELVEKNLWGWNVVSWNATKLVIVGGEYGKGTGMFMKDVKVYDTLRKEWIRHGVQLPSRRHGSVAVVGDSLYIIGGVGGFRVVLDTAIIYNLKERTFRKIAKLPDAIQNPAVCSHKNQLYMAGHKHIYRYEDLDNSDYWRPVTRVEIRVSCMVSHKGYIYCTQNYFSELYRFKPNVDNELQFVSCFTNLPAVMCNIEGRLMAVTENNKIFRQTDILSVEEYNDAEDRPIVLWSQMDTPMRKFQMDVPNGQLNVEFNSNGQVCKHTFLNTFGIKEWTVRYWLSMSELGMAKKPELTRKVLEGPTKKDEVAFLKDFLNSLLKMPSRYCRSTSSREYLEPIIENKNHLFKI</sequence>
<evidence type="ECO:0000256" key="2">
    <source>
        <dbReference type="ARBA" id="ARBA00022737"/>
    </source>
</evidence>
<name>A0A8S3VYP6_PARAO</name>
<evidence type="ECO:0000259" key="3">
    <source>
        <dbReference type="Pfam" id="PF00651"/>
    </source>
</evidence>
<gene>
    <name evidence="4" type="ORF">PAPOLLO_LOCUS360</name>
</gene>
<keyword evidence="2" id="KW-0677">Repeat</keyword>
<dbReference type="GO" id="GO:0003779">
    <property type="term" value="F:actin binding"/>
    <property type="evidence" value="ECO:0007669"/>
    <property type="project" value="UniProtKB-KW"/>
</dbReference>
<proteinExistence type="predicted"/>
<feature type="domain" description="BTB" evidence="3">
    <location>
        <begin position="1"/>
        <end position="70"/>
    </location>
</feature>
<accession>A0A8S3VYP6</accession>
<dbReference type="InterPro" id="IPR000210">
    <property type="entry name" value="BTB/POZ_dom"/>
</dbReference>
<evidence type="ECO:0000313" key="5">
    <source>
        <dbReference type="Proteomes" id="UP000691718"/>
    </source>
</evidence>
<dbReference type="PANTHER" id="PTHR45632">
    <property type="entry name" value="LD33804P"/>
    <property type="match status" value="1"/>
</dbReference>
<keyword evidence="1" id="KW-0880">Kelch repeat</keyword>
<dbReference type="OrthoDB" id="10027872at2759"/>
<organism evidence="4 5">
    <name type="scientific">Parnassius apollo</name>
    <name type="common">Apollo butterfly</name>
    <name type="synonym">Papilio apollo</name>
    <dbReference type="NCBI Taxonomy" id="110799"/>
    <lineage>
        <taxon>Eukaryota</taxon>
        <taxon>Metazoa</taxon>
        <taxon>Ecdysozoa</taxon>
        <taxon>Arthropoda</taxon>
        <taxon>Hexapoda</taxon>
        <taxon>Insecta</taxon>
        <taxon>Pterygota</taxon>
        <taxon>Neoptera</taxon>
        <taxon>Endopterygota</taxon>
        <taxon>Lepidoptera</taxon>
        <taxon>Glossata</taxon>
        <taxon>Ditrysia</taxon>
        <taxon>Papilionoidea</taxon>
        <taxon>Papilionidae</taxon>
        <taxon>Parnassiinae</taxon>
        <taxon>Parnassini</taxon>
        <taxon>Parnassius</taxon>
        <taxon>Parnassius</taxon>
    </lineage>
</organism>
<dbReference type="SMART" id="SM00612">
    <property type="entry name" value="Kelch"/>
    <property type="match status" value="2"/>
</dbReference>
<reference evidence="4" key="1">
    <citation type="submission" date="2021-04" db="EMBL/GenBank/DDBJ databases">
        <authorList>
            <person name="Tunstrom K."/>
        </authorList>
    </citation>
    <scope>NUCLEOTIDE SEQUENCE</scope>
</reference>
<dbReference type="Pfam" id="PF01344">
    <property type="entry name" value="Kelch_1"/>
    <property type="match status" value="1"/>
</dbReference>
<dbReference type="AlphaFoldDB" id="A0A8S3VYP6"/>
<dbReference type="PANTHER" id="PTHR45632:SF3">
    <property type="entry name" value="KELCH-LIKE PROTEIN 32"/>
    <property type="match status" value="1"/>
</dbReference>
<keyword evidence="5" id="KW-1185">Reference proteome</keyword>
<dbReference type="EMBL" id="CAJQZP010000008">
    <property type="protein sequence ID" value="CAG4931336.1"/>
    <property type="molecule type" value="Genomic_DNA"/>
</dbReference>